<evidence type="ECO:0000313" key="3">
    <source>
        <dbReference type="EMBL" id="CAB5063985.1"/>
    </source>
</evidence>
<name>A0A6J7UDN0_9ZZZZ</name>
<feature type="region of interest" description="Disordered" evidence="1">
    <location>
        <begin position="55"/>
        <end position="86"/>
    </location>
</feature>
<gene>
    <name evidence="2" type="ORF">UFOPK3914_00343</name>
    <name evidence="3" type="ORF">UFOPK4354_00496</name>
</gene>
<dbReference type="EMBL" id="CAFBQW010000037">
    <property type="protein sequence ID" value="CAB5063985.1"/>
    <property type="molecule type" value="Genomic_DNA"/>
</dbReference>
<protein>
    <submittedName>
        <fullName evidence="3">Unannotated protein</fullName>
    </submittedName>
</protein>
<evidence type="ECO:0000313" key="2">
    <source>
        <dbReference type="EMBL" id="CAB4970315.1"/>
    </source>
</evidence>
<organism evidence="3">
    <name type="scientific">freshwater metagenome</name>
    <dbReference type="NCBI Taxonomy" id="449393"/>
    <lineage>
        <taxon>unclassified sequences</taxon>
        <taxon>metagenomes</taxon>
        <taxon>ecological metagenomes</taxon>
    </lineage>
</organism>
<dbReference type="EMBL" id="CAFBOG010000018">
    <property type="protein sequence ID" value="CAB4970315.1"/>
    <property type="molecule type" value="Genomic_DNA"/>
</dbReference>
<feature type="compositionally biased region" description="Gly residues" evidence="1">
    <location>
        <begin position="76"/>
        <end position="86"/>
    </location>
</feature>
<proteinExistence type="predicted"/>
<evidence type="ECO:0000256" key="1">
    <source>
        <dbReference type="SAM" id="MobiDB-lite"/>
    </source>
</evidence>
<reference evidence="3" key="1">
    <citation type="submission" date="2020-05" db="EMBL/GenBank/DDBJ databases">
        <authorList>
            <person name="Chiriac C."/>
            <person name="Salcher M."/>
            <person name="Ghai R."/>
            <person name="Kavagutti S V."/>
        </authorList>
    </citation>
    <scope>NUCLEOTIDE SEQUENCE</scope>
</reference>
<dbReference type="AlphaFoldDB" id="A0A6J7UDN0"/>
<accession>A0A6J7UDN0</accession>
<sequence>MQPRIGLQHRTRMACSPKGRIHVESSGNFAEQVHDAIEQDWLVYEVIGHNCSGLAGGQPPDHATTAGMSPRSVRIGAGGVQGQPSR</sequence>